<feature type="transmembrane region" description="Helical" evidence="1">
    <location>
        <begin position="216"/>
        <end position="236"/>
    </location>
</feature>
<feature type="transmembrane region" description="Helical" evidence="1">
    <location>
        <begin position="188"/>
        <end position="210"/>
    </location>
</feature>
<protein>
    <recommendedName>
        <fullName evidence="4">DUF2339 domain-containing protein</fullName>
    </recommendedName>
</protein>
<feature type="transmembrane region" description="Helical" evidence="1">
    <location>
        <begin position="6"/>
        <end position="23"/>
    </location>
</feature>
<feature type="transmembrane region" description="Helical" evidence="1">
    <location>
        <begin position="313"/>
        <end position="333"/>
    </location>
</feature>
<name>A0A5C1QGN3_9SPIO</name>
<feature type="transmembrane region" description="Helical" evidence="1">
    <location>
        <begin position="396"/>
        <end position="416"/>
    </location>
</feature>
<feature type="transmembrane region" description="Helical" evidence="1">
    <location>
        <begin position="572"/>
        <end position="592"/>
    </location>
</feature>
<evidence type="ECO:0008006" key="4">
    <source>
        <dbReference type="Google" id="ProtNLM"/>
    </source>
</evidence>
<dbReference type="OrthoDB" id="344929at2"/>
<reference evidence="2 3" key="1">
    <citation type="submission" date="2019-02" db="EMBL/GenBank/DDBJ databases">
        <title>Complete Genome Sequence and Methylome Analysis of free living Spirochaetas.</title>
        <authorList>
            <person name="Fomenkov A."/>
            <person name="Dubinina G."/>
            <person name="Leshcheva N."/>
            <person name="Mikheeva N."/>
            <person name="Grabovich M."/>
            <person name="Vincze T."/>
            <person name="Roberts R.J."/>
        </authorList>
    </citation>
    <scope>NUCLEOTIDE SEQUENCE [LARGE SCALE GENOMIC DNA]</scope>
    <source>
        <strain evidence="2 3">K2</strain>
    </source>
</reference>
<dbReference type="KEGG" id="ock:EXM22_01405"/>
<keyword evidence="1" id="KW-0812">Transmembrane</keyword>
<dbReference type="EMBL" id="CP036150">
    <property type="protein sequence ID" value="QEN06711.1"/>
    <property type="molecule type" value="Genomic_DNA"/>
</dbReference>
<feature type="transmembrane region" description="Helical" evidence="1">
    <location>
        <begin position="598"/>
        <end position="614"/>
    </location>
</feature>
<feature type="transmembrane region" description="Helical" evidence="1">
    <location>
        <begin position="859"/>
        <end position="876"/>
    </location>
</feature>
<feature type="transmembrane region" description="Helical" evidence="1">
    <location>
        <begin position="930"/>
        <end position="950"/>
    </location>
</feature>
<feature type="transmembrane region" description="Helical" evidence="1">
    <location>
        <begin position="515"/>
        <end position="534"/>
    </location>
</feature>
<feature type="transmembrane region" description="Helical" evidence="1">
    <location>
        <begin position="674"/>
        <end position="693"/>
    </location>
</feature>
<keyword evidence="1" id="KW-1133">Transmembrane helix</keyword>
<sequence length="958" mass="108460">MEVLIGLLAIMIFFSPLAGVIILRHRIKRLEDLNAELNYRMSKLESKFETNTDFETSDIPEGVFQPASENAPEEINTLLEKESWVETPAEVSQEVVPFIKTKSRRSEFKGPSKHREIMKKLERQFLENWTGILGSVIMVLGAGFLSLYAALKFNEFTRFLLLLLLSALPGSLFFILKDREKWERQALWMRSISGAIFLFACLGSAGIPGLQWVHNPIQSLGLLGLGIAVNLGLSSLGKKQEFASFHSLLSLLALSVMTPGFASLVMAVIITLYALIHCFRNRWDVHLLLVLTGFFAYHLYWMQSLSEIQFEALRLQGAAALILIFLVSTFVHYRKSYATVHFQLRPFLTHLLNWLYFSVGMYLYVGEKPERSIAIFAGSLLAFTLSQRAEKKRIPWLRTTSIVMGETLLCATLISLKGWDVSSLMIGGFIYIEVLLFLHIMVRQRRYGLYRFAVYLYILATLALLSLCFENPGRNSLIYSCAVMILGLLHHHILYHSKDTRFLRMDVLLPSKKEFSISGFLCGISGSTALLLLIDLNNGIGKTLPYPIAAVLTLSLLIAYHSAPSRGLRTGALVYLVILSSIGWSALLSNDFSPKEQLYNTLILFVSAGMTYFWKPAVHSLISYTGLIISSVTLMVLSFLILNPVSPLLPGLFWLLMVIFIMESPGLPERFRTMALLFLTVFLFRHFIIHIHLAESWGILELRYLMDLALLGTLFVWRRHQSRMNNSFLANVMKYSMDGGVLLAAVLIFIEIPFPSTPLFLSLTGLSILVYRRFSRQSPRMLSYSLAYYGLSLVMLTVSLFADQHENLAVLPGLVTLILQLASLVLFFWKENFTSLLGEQTSEGYKKIILNIERKKHSLLLYSLAAAAALFLYKSFDSQYLTLLWALECFLIFSASLFLGESHFRAISQAGLFLCVIRLVFFDLSESTPLMRGFIFLAVGLLMLGTNSLYNKYKERFS</sequence>
<feature type="transmembrane region" description="Helical" evidence="1">
    <location>
        <begin position="882"/>
        <end position="899"/>
    </location>
</feature>
<feature type="transmembrane region" description="Helical" evidence="1">
    <location>
        <begin position="282"/>
        <end position="301"/>
    </location>
</feature>
<dbReference type="AlphaFoldDB" id="A0A5C1QGN3"/>
<proteinExistence type="predicted"/>
<feature type="transmembrane region" description="Helical" evidence="1">
    <location>
        <begin position="156"/>
        <end position="176"/>
    </location>
</feature>
<feature type="transmembrane region" description="Helical" evidence="1">
    <location>
        <begin position="248"/>
        <end position="276"/>
    </location>
</feature>
<dbReference type="RefSeq" id="WP_149484794.1">
    <property type="nucleotide sequence ID" value="NZ_CP036150.1"/>
</dbReference>
<organism evidence="2 3">
    <name type="scientific">Oceanispirochaeta crateris</name>
    <dbReference type="NCBI Taxonomy" id="2518645"/>
    <lineage>
        <taxon>Bacteria</taxon>
        <taxon>Pseudomonadati</taxon>
        <taxon>Spirochaetota</taxon>
        <taxon>Spirochaetia</taxon>
        <taxon>Spirochaetales</taxon>
        <taxon>Spirochaetaceae</taxon>
        <taxon>Oceanispirochaeta</taxon>
    </lineage>
</organism>
<accession>A0A5C1QGN3</accession>
<feature type="transmembrane region" description="Helical" evidence="1">
    <location>
        <begin position="621"/>
        <end position="642"/>
    </location>
</feature>
<keyword evidence="3" id="KW-1185">Reference proteome</keyword>
<feature type="transmembrane region" description="Helical" evidence="1">
    <location>
        <begin position="699"/>
        <end position="717"/>
    </location>
</feature>
<feature type="transmembrane region" description="Helical" evidence="1">
    <location>
        <begin position="345"/>
        <end position="365"/>
    </location>
</feature>
<feature type="transmembrane region" description="Helical" evidence="1">
    <location>
        <begin position="540"/>
        <end position="560"/>
    </location>
</feature>
<feature type="transmembrane region" description="Helical" evidence="1">
    <location>
        <begin position="729"/>
        <end position="750"/>
    </location>
</feature>
<dbReference type="Proteomes" id="UP000324209">
    <property type="component" value="Chromosome"/>
</dbReference>
<feature type="transmembrane region" description="Helical" evidence="1">
    <location>
        <begin position="449"/>
        <end position="465"/>
    </location>
</feature>
<feature type="transmembrane region" description="Helical" evidence="1">
    <location>
        <begin position="129"/>
        <end position="150"/>
    </location>
</feature>
<feature type="transmembrane region" description="Helical" evidence="1">
    <location>
        <begin position="648"/>
        <end position="667"/>
    </location>
</feature>
<feature type="transmembrane region" description="Helical" evidence="1">
    <location>
        <begin position="422"/>
        <end position="442"/>
    </location>
</feature>
<feature type="transmembrane region" description="Helical" evidence="1">
    <location>
        <begin position="786"/>
        <end position="802"/>
    </location>
</feature>
<feature type="transmembrane region" description="Helical" evidence="1">
    <location>
        <begin position="808"/>
        <end position="829"/>
    </location>
</feature>
<evidence type="ECO:0000256" key="1">
    <source>
        <dbReference type="SAM" id="Phobius"/>
    </source>
</evidence>
<keyword evidence="1" id="KW-0472">Membrane</keyword>
<evidence type="ECO:0000313" key="2">
    <source>
        <dbReference type="EMBL" id="QEN06711.1"/>
    </source>
</evidence>
<feature type="transmembrane region" description="Helical" evidence="1">
    <location>
        <begin position="477"/>
        <end position="495"/>
    </location>
</feature>
<gene>
    <name evidence="2" type="ORF">EXM22_01405</name>
</gene>
<evidence type="ECO:0000313" key="3">
    <source>
        <dbReference type="Proteomes" id="UP000324209"/>
    </source>
</evidence>